<evidence type="ECO:0000259" key="5">
    <source>
        <dbReference type="Pfam" id="PF02770"/>
    </source>
</evidence>
<dbReference type="EC" id="1.-.-.-" evidence="8"/>
<evidence type="ECO:0000259" key="6">
    <source>
        <dbReference type="Pfam" id="PF02771"/>
    </source>
</evidence>
<sequence length="384" mass="42616">MKLYGLGSMEERIEKLEDAVSQFADRSQQYDEEGSFPFENFQVLKNIGYPALSIPKRYGGLGITLYELLKMQETIAKKDGATALSIGWHMGITKHLGENEIWPEEKYKRFAEDVKENGALLNNAATEPATGSPTRGGRPETTAQGTDTGWMINGRKTFTTMAPILDYFVVSASIEGTDQTRNFLVHRRNSGVSVEETWDSIAMRATGSHDLVLNDVQVNKDDLVEYIKPGNKPAAGWLLHIPACYLGIARAAQKYAVDFASTYSPNSIEGTISDLPNVKQKLGEIELLLMESEHFLYNVAAQWDEGNLEKRNAMKPVLGAVKLSVVNKAVEAVDIAMRVAGARSLSRQNPLQRHYRDVRAGLHNPPMDDMTIMQLAAKSLDDYS</sequence>
<dbReference type="InterPro" id="IPR046373">
    <property type="entry name" value="Acyl-CoA_Oxase/DH_mid-dom_sf"/>
</dbReference>
<dbReference type="Pfam" id="PF02770">
    <property type="entry name" value="Acyl-CoA_dh_M"/>
    <property type="match status" value="1"/>
</dbReference>
<comment type="caution">
    <text evidence="8">The sequence shown here is derived from an EMBL/GenBank/DDBJ whole genome shotgun (WGS) entry which is preliminary data.</text>
</comment>
<dbReference type="Gene3D" id="2.40.110.10">
    <property type="entry name" value="Butyryl-CoA Dehydrogenase, subunit A, domain 2"/>
    <property type="match status" value="1"/>
</dbReference>
<evidence type="ECO:0000259" key="7">
    <source>
        <dbReference type="Pfam" id="PF08028"/>
    </source>
</evidence>
<dbReference type="InterPro" id="IPR006091">
    <property type="entry name" value="Acyl-CoA_Oxase/DH_mid-dom"/>
</dbReference>
<evidence type="ECO:0000313" key="8">
    <source>
        <dbReference type="EMBL" id="MFC2949618.1"/>
    </source>
</evidence>
<keyword evidence="9" id="KW-1185">Reference proteome</keyword>
<feature type="region of interest" description="Disordered" evidence="4">
    <location>
        <begin position="122"/>
        <end position="148"/>
    </location>
</feature>
<dbReference type="GO" id="GO:0016491">
    <property type="term" value="F:oxidoreductase activity"/>
    <property type="evidence" value="ECO:0007669"/>
    <property type="project" value="UniProtKB-KW"/>
</dbReference>
<feature type="domain" description="Acyl-CoA dehydrogenase/oxidase N-terminal" evidence="6">
    <location>
        <begin position="14"/>
        <end position="93"/>
    </location>
</feature>
<keyword evidence="2 8" id="KW-0560">Oxidoreductase</keyword>
<dbReference type="InterPro" id="IPR036250">
    <property type="entry name" value="AcylCo_DH-like_C"/>
</dbReference>
<dbReference type="Proteomes" id="UP001595387">
    <property type="component" value="Unassembled WGS sequence"/>
</dbReference>
<dbReference type="PIRSF" id="PIRSF016578">
    <property type="entry name" value="HsaA"/>
    <property type="match status" value="1"/>
</dbReference>
<dbReference type="CDD" id="cd00567">
    <property type="entry name" value="ACAD"/>
    <property type="match status" value="1"/>
</dbReference>
<feature type="domain" description="Acyl-CoA dehydrogenase C-terminal" evidence="7">
    <location>
        <begin position="242"/>
        <end position="361"/>
    </location>
</feature>
<protein>
    <submittedName>
        <fullName evidence="8">Acyl-CoA dehydrogenase family protein</fullName>
        <ecNumber evidence="8">1.-.-.-</ecNumber>
    </submittedName>
</protein>
<evidence type="ECO:0000256" key="2">
    <source>
        <dbReference type="ARBA" id="ARBA00023002"/>
    </source>
</evidence>
<accession>A0ABV7A9H4</accession>
<proteinExistence type="predicted"/>
<dbReference type="Pfam" id="PF08028">
    <property type="entry name" value="Acyl-CoA_dh_2"/>
    <property type="match status" value="1"/>
</dbReference>
<evidence type="ECO:0000256" key="3">
    <source>
        <dbReference type="SAM" id="Coils"/>
    </source>
</evidence>
<dbReference type="Gene3D" id="1.10.540.10">
    <property type="entry name" value="Acyl-CoA dehydrogenase/oxidase, N-terminal domain"/>
    <property type="match status" value="1"/>
</dbReference>
<dbReference type="EMBL" id="JBHRRZ010000038">
    <property type="protein sequence ID" value="MFC2949618.1"/>
    <property type="molecule type" value="Genomic_DNA"/>
</dbReference>
<dbReference type="SUPFAM" id="SSF47203">
    <property type="entry name" value="Acyl-CoA dehydrogenase C-terminal domain-like"/>
    <property type="match status" value="1"/>
</dbReference>
<dbReference type="SUPFAM" id="SSF56645">
    <property type="entry name" value="Acyl-CoA dehydrogenase NM domain-like"/>
    <property type="match status" value="1"/>
</dbReference>
<dbReference type="PANTHER" id="PTHR43884">
    <property type="entry name" value="ACYL-COA DEHYDROGENASE"/>
    <property type="match status" value="1"/>
</dbReference>
<dbReference type="InterPro" id="IPR009100">
    <property type="entry name" value="AcylCoA_DH/oxidase_NM_dom_sf"/>
</dbReference>
<evidence type="ECO:0000256" key="1">
    <source>
        <dbReference type="ARBA" id="ARBA00022630"/>
    </source>
</evidence>
<keyword evidence="1" id="KW-0285">Flavoprotein</keyword>
<keyword evidence="3" id="KW-0175">Coiled coil</keyword>
<dbReference type="InterPro" id="IPR037069">
    <property type="entry name" value="AcylCoA_DH/ox_N_sf"/>
</dbReference>
<dbReference type="InterPro" id="IPR013107">
    <property type="entry name" value="Acyl-CoA_DH_C"/>
</dbReference>
<gene>
    <name evidence="8" type="ORF">ACFODW_14955</name>
</gene>
<feature type="coiled-coil region" evidence="3">
    <location>
        <begin position="6"/>
        <end position="33"/>
    </location>
</feature>
<name>A0ABV7A9H4_9BACI</name>
<dbReference type="RefSeq" id="WP_390307591.1">
    <property type="nucleotide sequence ID" value="NZ_JBHRRZ010000038.1"/>
</dbReference>
<reference evidence="9" key="1">
    <citation type="journal article" date="2019" name="Int. J. Syst. Evol. Microbiol.">
        <title>The Global Catalogue of Microorganisms (GCM) 10K type strain sequencing project: providing services to taxonomists for standard genome sequencing and annotation.</title>
        <authorList>
            <consortium name="The Broad Institute Genomics Platform"/>
            <consortium name="The Broad Institute Genome Sequencing Center for Infectious Disease"/>
            <person name="Wu L."/>
            <person name="Ma J."/>
        </authorList>
    </citation>
    <scope>NUCLEOTIDE SEQUENCE [LARGE SCALE GENOMIC DNA]</scope>
    <source>
        <strain evidence="9">KCTC 13193</strain>
    </source>
</reference>
<evidence type="ECO:0000313" key="9">
    <source>
        <dbReference type="Proteomes" id="UP001595387"/>
    </source>
</evidence>
<dbReference type="PANTHER" id="PTHR43884:SF25">
    <property type="entry name" value="ACYL-COA DEHYDROGENASE YDBM-RELATED"/>
    <property type="match status" value="1"/>
</dbReference>
<feature type="compositionally biased region" description="Polar residues" evidence="4">
    <location>
        <begin position="123"/>
        <end position="133"/>
    </location>
</feature>
<organism evidence="8 9">
    <name type="scientific">Virgibacillus sediminis</name>
    <dbReference type="NCBI Taxonomy" id="202260"/>
    <lineage>
        <taxon>Bacteria</taxon>
        <taxon>Bacillati</taxon>
        <taxon>Bacillota</taxon>
        <taxon>Bacilli</taxon>
        <taxon>Bacillales</taxon>
        <taxon>Bacillaceae</taxon>
        <taxon>Virgibacillus</taxon>
    </lineage>
</organism>
<feature type="domain" description="Acyl-CoA oxidase/dehydrogenase middle" evidence="5">
    <location>
        <begin position="124"/>
        <end position="216"/>
    </location>
</feature>
<dbReference type="Gene3D" id="1.20.140.10">
    <property type="entry name" value="Butyryl-CoA Dehydrogenase, subunit A, domain 3"/>
    <property type="match status" value="1"/>
</dbReference>
<dbReference type="InterPro" id="IPR013786">
    <property type="entry name" value="AcylCoA_DH/ox_N"/>
</dbReference>
<evidence type="ECO:0000256" key="4">
    <source>
        <dbReference type="SAM" id="MobiDB-lite"/>
    </source>
</evidence>
<dbReference type="Pfam" id="PF02771">
    <property type="entry name" value="Acyl-CoA_dh_N"/>
    <property type="match status" value="1"/>
</dbReference>